<dbReference type="EnsemblPlants" id="LPERR09G10170.1">
    <property type="protein sequence ID" value="LPERR09G10170.1"/>
    <property type="gene ID" value="LPERR09G10170"/>
</dbReference>
<dbReference type="AlphaFoldDB" id="A0A0D9XEU4"/>
<keyword evidence="1" id="KW-0732">Signal</keyword>
<feature type="signal peptide" evidence="1">
    <location>
        <begin position="1"/>
        <end position="24"/>
    </location>
</feature>
<sequence>MSMSRRPLALAAVLLLLAAAFVAVAPPLAVEAAGVDDVSGGGEFGRAAATTMSVGADPKPAAVDGVLADPSPDGRV</sequence>
<reference evidence="3" key="2">
    <citation type="submission" date="2013-12" db="EMBL/GenBank/DDBJ databases">
        <authorList>
            <person name="Yu Y."/>
            <person name="Lee S."/>
            <person name="de Baynast K."/>
            <person name="Wissotski M."/>
            <person name="Liu L."/>
            <person name="Talag J."/>
            <person name="Goicoechea J."/>
            <person name="Angelova A."/>
            <person name="Jetty R."/>
            <person name="Kudrna D."/>
            <person name="Golser W."/>
            <person name="Rivera L."/>
            <person name="Zhang J."/>
            <person name="Wing R."/>
        </authorList>
    </citation>
    <scope>NUCLEOTIDE SEQUENCE</scope>
</reference>
<evidence type="ECO:0000313" key="3">
    <source>
        <dbReference type="Proteomes" id="UP000032180"/>
    </source>
</evidence>
<dbReference type="Gramene" id="LPERR09G10170.1">
    <property type="protein sequence ID" value="LPERR09G10170.1"/>
    <property type="gene ID" value="LPERR09G10170"/>
</dbReference>
<reference evidence="2 3" key="1">
    <citation type="submission" date="2012-08" db="EMBL/GenBank/DDBJ databases">
        <title>Oryza genome evolution.</title>
        <authorList>
            <person name="Wing R.A."/>
        </authorList>
    </citation>
    <scope>NUCLEOTIDE SEQUENCE</scope>
</reference>
<accession>A0A0D9XEU4</accession>
<keyword evidence="3" id="KW-1185">Reference proteome</keyword>
<organism evidence="2 3">
    <name type="scientific">Leersia perrieri</name>
    <dbReference type="NCBI Taxonomy" id="77586"/>
    <lineage>
        <taxon>Eukaryota</taxon>
        <taxon>Viridiplantae</taxon>
        <taxon>Streptophyta</taxon>
        <taxon>Embryophyta</taxon>
        <taxon>Tracheophyta</taxon>
        <taxon>Spermatophyta</taxon>
        <taxon>Magnoliopsida</taxon>
        <taxon>Liliopsida</taxon>
        <taxon>Poales</taxon>
        <taxon>Poaceae</taxon>
        <taxon>BOP clade</taxon>
        <taxon>Oryzoideae</taxon>
        <taxon>Oryzeae</taxon>
        <taxon>Oryzinae</taxon>
        <taxon>Leersia</taxon>
    </lineage>
</organism>
<name>A0A0D9XEU4_9ORYZ</name>
<dbReference type="Proteomes" id="UP000032180">
    <property type="component" value="Chromosome 9"/>
</dbReference>
<dbReference type="HOGENOM" id="CLU_2658582_0_0_1"/>
<protein>
    <submittedName>
        <fullName evidence="2">Uncharacterized protein</fullName>
    </submittedName>
</protein>
<feature type="chain" id="PRO_5002350297" evidence="1">
    <location>
        <begin position="25"/>
        <end position="76"/>
    </location>
</feature>
<reference evidence="2" key="3">
    <citation type="submission" date="2015-04" db="UniProtKB">
        <authorList>
            <consortium name="EnsemblPlants"/>
        </authorList>
    </citation>
    <scope>IDENTIFICATION</scope>
</reference>
<evidence type="ECO:0000256" key="1">
    <source>
        <dbReference type="SAM" id="SignalP"/>
    </source>
</evidence>
<dbReference type="eggNOG" id="ENOG502R3WR">
    <property type="taxonomic scope" value="Eukaryota"/>
</dbReference>
<proteinExistence type="predicted"/>
<evidence type="ECO:0000313" key="2">
    <source>
        <dbReference type="EnsemblPlants" id="LPERR09G10170.1"/>
    </source>
</evidence>